<dbReference type="CDD" id="cd17535">
    <property type="entry name" value="REC_NarL-like"/>
    <property type="match status" value="1"/>
</dbReference>
<dbReference type="STRING" id="1703345.A3860_05000"/>
<dbReference type="OrthoDB" id="9797341at2"/>
<name>A0A1V9FRY0_9BACT</name>
<dbReference type="GO" id="GO:0000160">
    <property type="term" value="P:phosphorelay signal transduction system"/>
    <property type="evidence" value="ECO:0007669"/>
    <property type="project" value="InterPro"/>
</dbReference>
<dbReference type="PROSITE" id="PS50110">
    <property type="entry name" value="RESPONSE_REGULATORY"/>
    <property type="match status" value="1"/>
</dbReference>
<dbReference type="GO" id="GO:0003677">
    <property type="term" value="F:DNA binding"/>
    <property type="evidence" value="ECO:0007669"/>
    <property type="project" value="UniProtKB-KW"/>
</dbReference>
<dbReference type="SMART" id="SM00421">
    <property type="entry name" value="HTH_LUXR"/>
    <property type="match status" value="1"/>
</dbReference>
<feature type="domain" description="HTH luxR-type" evidence="4">
    <location>
        <begin position="149"/>
        <end position="214"/>
    </location>
</feature>
<evidence type="ECO:0000259" key="5">
    <source>
        <dbReference type="PROSITE" id="PS50110"/>
    </source>
</evidence>
<evidence type="ECO:0000256" key="3">
    <source>
        <dbReference type="PROSITE-ProRule" id="PRU00169"/>
    </source>
</evidence>
<keyword evidence="7" id="KW-1185">Reference proteome</keyword>
<keyword evidence="2" id="KW-0238">DNA-binding</keyword>
<evidence type="ECO:0000256" key="2">
    <source>
        <dbReference type="ARBA" id="ARBA00023125"/>
    </source>
</evidence>
<evidence type="ECO:0008006" key="8">
    <source>
        <dbReference type="Google" id="ProtNLM"/>
    </source>
</evidence>
<dbReference type="InterPro" id="IPR011006">
    <property type="entry name" value="CheY-like_superfamily"/>
</dbReference>
<dbReference type="EMBL" id="LVYD01000058">
    <property type="protein sequence ID" value="OQP61078.1"/>
    <property type="molecule type" value="Genomic_DNA"/>
</dbReference>
<evidence type="ECO:0000313" key="7">
    <source>
        <dbReference type="Proteomes" id="UP000192796"/>
    </source>
</evidence>
<dbReference type="InterPro" id="IPR000792">
    <property type="entry name" value="Tscrpt_reg_LuxR_C"/>
</dbReference>
<evidence type="ECO:0000313" key="6">
    <source>
        <dbReference type="EMBL" id="OQP61078.1"/>
    </source>
</evidence>
<accession>A0A1V9FRY0</accession>
<organism evidence="6 7">
    <name type="scientific">Niastella vici</name>
    <dbReference type="NCBI Taxonomy" id="1703345"/>
    <lineage>
        <taxon>Bacteria</taxon>
        <taxon>Pseudomonadati</taxon>
        <taxon>Bacteroidota</taxon>
        <taxon>Chitinophagia</taxon>
        <taxon>Chitinophagales</taxon>
        <taxon>Chitinophagaceae</taxon>
        <taxon>Niastella</taxon>
    </lineage>
</organism>
<proteinExistence type="predicted"/>
<feature type="modified residue" description="4-aspartylphosphate" evidence="3">
    <location>
        <position position="58"/>
    </location>
</feature>
<dbReference type="Pfam" id="PF00072">
    <property type="entry name" value="Response_reg"/>
    <property type="match status" value="1"/>
</dbReference>
<dbReference type="SUPFAM" id="SSF46894">
    <property type="entry name" value="C-terminal effector domain of the bipartite response regulators"/>
    <property type="match status" value="1"/>
</dbReference>
<evidence type="ECO:0000259" key="4">
    <source>
        <dbReference type="PROSITE" id="PS50043"/>
    </source>
</evidence>
<dbReference type="RefSeq" id="WP_081151310.1">
    <property type="nucleotide sequence ID" value="NZ_LVYD01000058.1"/>
</dbReference>
<evidence type="ECO:0000256" key="1">
    <source>
        <dbReference type="ARBA" id="ARBA00022553"/>
    </source>
</evidence>
<protein>
    <recommendedName>
        <fullName evidence="8">DNA-binding response regulator</fullName>
    </recommendedName>
</protein>
<dbReference type="PROSITE" id="PS50043">
    <property type="entry name" value="HTH_LUXR_2"/>
    <property type="match status" value="1"/>
</dbReference>
<dbReference type="AlphaFoldDB" id="A0A1V9FRY0"/>
<dbReference type="SUPFAM" id="SSF52172">
    <property type="entry name" value="CheY-like"/>
    <property type="match status" value="1"/>
</dbReference>
<dbReference type="Gene3D" id="3.40.50.2300">
    <property type="match status" value="1"/>
</dbReference>
<dbReference type="PANTHER" id="PTHR45566">
    <property type="entry name" value="HTH-TYPE TRANSCRIPTIONAL REGULATOR YHJB-RELATED"/>
    <property type="match status" value="1"/>
</dbReference>
<dbReference type="InterPro" id="IPR016032">
    <property type="entry name" value="Sig_transdc_resp-reg_C-effctor"/>
</dbReference>
<sequence>MILKPINVAITDDHALFRKLLVDFLSEKKNLSINLETGDAFELLSKLKKVPVDIVLLDLFMPGMNGIDTVTILRNEFPDIKIIIVSLCTDLKIISGLLDLGIYAYLSKADEPANLLQAIVAASENRIYRNKLFTEALYIDKEQKINRQLKSPAYILTEREKKIVQLLWEEKSNQEIASAVYLSVSSVEKLKQELKERLEVKSIIGLFKHALKNGIISIQTTLAMQ</sequence>
<dbReference type="Pfam" id="PF00196">
    <property type="entry name" value="GerE"/>
    <property type="match status" value="1"/>
</dbReference>
<dbReference type="SMART" id="SM00448">
    <property type="entry name" value="REC"/>
    <property type="match status" value="1"/>
</dbReference>
<dbReference type="InterPro" id="IPR051015">
    <property type="entry name" value="EvgA-like"/>
</dbReference>
<feature type="domain" description="Response regulatory" evidence="5">
    <location>
        <begin position="7"/>
        <end position="123"/>
    </location>
</feature>
<dbReference type="PANTHER" id="PTHR45566:SF2">
    <property type="entry name" value="NARL SUBFAMILY"/>
    <property type="match status" value="1"/>
</dbReference>
<gene>
    <name evidence="6" type="ORF">A3860_05000</name>
</gene>
<dbReference type="InterPro" id="IPR058245">
    <property type="entry name" value="NreC/VraR/RcsB-like_REC"/>
</dbReference>
<comment type="caution">
    <text evidence="6">The sequence shown here is derived from an EMBL/GenBank/DDBJ whole genome shotgun (WGS) entry which is preliminary data.</text>
</comment>
<dbReference type="InterPro" id="IPR001789">
    <property type="entry name" value="Sig_transdc_resp-reg_receiver"/>
</dbReference>
<dbReference type="Proteomes" id="UP000192796">
    <property type="component" value="Unassembled WGS sequence"/>
</dbReference>
<reference evidence="6 7" key="1">
    <citation type="submission" date="2016-03" db="EMBL/GenBank/DDBJ databases">
        <title>Niastella vici sp. nov., isolated from farmland soil.</title>
        <authorList>
            <person name="Chen L."/>
            <person name="Wang D."/>
            <person name="Yang S."/>
            <person name="Wang G."/>
        </authorList>
    </citation>
    <scope>NUCLEOTIDE SEQUENCE [LARGE SCALE GENOMIC DNA]</scope>
    <source>
        <strain evidence="6 7">DJ57</strain>
    </source>
</reference>
<dbReference type="GO" id="GO:0006355">
    <property type="term" value="P:regulation of DNA-templated transcription"/>
    <property type="evidence" value="ECO:0007669"/>
    <property type="project" value="InterPro"/>
</dbReference>
<keyword evidence="1 3" id="KW-0597">Phosphoprotein</keyword>